<feature type="chain" id="PRO_5045951098" evidence="1">
    <location>
        <begin position="22"/>
        <end position="437"/>
    </location>
</feature>
<dbReference type="RefSeq" id="WP_345374762.1">
    <property type="nucleotide sequence ID" value="NZ_BAABJX010000062.1"/>
</dbReference>
<accession>A0ABP9DK65</accession>
<feature type="signal peptide" evidence="1">
    <location>
        <begin position="1"/>
        <end position="21"/>
    </location>
</feature>
<name>A0ABP9DK65_9BACT</name>
<sequence length="437" mass="49532">MKKIYSLLILASVFFSYQAKAQIANSPYSILGTGKILGLGGIRNQAMGGAGVSMGSTQQANMLNPALLTYNKYYTQFEAAYYLERRNLSQEGLPSQHDIGGNISYFHFAMPLTKWWSMGFGLRPITSINYTINSIEPIANDNDAIVEYYNRQKLGEGGVNQIYFGHSFDLGKYITVGIEGDFVFGNIDKRFKSSLIGSTTANNTSKLERVNHRQFTYKPGVLFKIPLADEGKKRINIGGTYQPKMDYKFESSVVIIRSTTIDTPIDLDTLTFNDELKQTFPEVYTAGISYEHAGKLSVGVDYELKQLDDQEVFDNSNSVSFFQLSRAERISVGGEYTPDFMSATSYWKRITWRGGFKYETLDYKKPFNEQLEGRSLEDYSFNIGVSFPMIKSFSALSLAGEYGWTEDDLGEGIREEYFRVQLGLTINDRWFLKRRVN</sequence>
<keyword evidence="1" id="KW-0732">Signal</keyword>
<protein>
    <submittedName>
        <fullName evidence="2">Membrane protein</fullName>
    </submittedName>
</protein>
<proteinExistence type="predicted"/>
<reference evidence="3" key="1">
    <citation type="journal article" date="2019" name="Int. J. Syst. Evol. Microbiol.">
        <title>The Global Catalogue of Microorganisms (GCM) 10K type strain sequencing project: providing services to taxonomists for standard genome sequencing and annotation.</title>
        <authorList>
            <consortium name="The Broad Institute Genomics Platform"/>
            <consortium name="The Broad Institute Genome Sequencing Center for Infectious Disease"/>
            <person name="Wu L."/>
            <person name="Ma J."/>
        </authorList>
    </citation>
    <scope>NUCLEOTIDE SEQUENCE [LARGE SCALE GENOMIC DNA]</scope>
    <source>
        <strain evidence="3">JCM 18326</strain>
    </source>
</reference>
<keyword evidence="3" id="KW-1185">Reference proteome</keyword>
<evidence type="ECO:0000313" key="3">
    <source>
        <dbReference type="Proteomes" id="UP001500298"/>
    </source>
</evidence>
<dbReference type="Gene3D" id="2.40.160.60">
    <property type="entry name" value="Outer membrane protein transport protein (OMPP1/FadL/TodX)"/>
    <property type="match status" value="1"/>
</dbReference>
<gene>
    <name evidence="2" type="ORF">GCM10023331_38240</name>
</gene>
<evidence type="ECO:0000313" key="2">
    <source>
        <dbReference type="EMBL" id="GAA4849890.1"/>
    </source>
</evidence>
<dbReference type="SUPFAM" id="SSF56935">
    <property type="entry name" value="Porins"/>
    <property type="match status" value="1"/>
</dbReference>
<comment type="caution">
    <text evidence="2">The sequence shown here is derived from an EMBL/GenBank/DDBJ whole genome shotgun (WGS) entry which is preliminary data.</text>
</comment>
<dbReference type="Proteomes" id="UP001500298">
    <property type="component" value="Unassembled WGS sequence"/>
</dbReference>
<organism evidence="2 3">
    <name type="scientific">Algivirga pacifica</name>
    <dbReference type="NCBI Taxonomy" id="1162670"/>
    <lineage>
        <taxon>Bacteria</taxon>
        <taxon>Pseudomonadati</taxon>
        <taxon>Bacteroidota</taxon>
        <taxon>Cytophagia</taxon>
        <taxon>Cytophagales</taxon>
        <taxon>Flammeovirgaceae</taxon>
        <taxon>Algivirga</taxon>
    </lineage>
</organism>
<evidence type="ECO:0000256" key="1">
    <source>
        <dbReference type="SAM" id="SignalP"/>
    </source>
</evidence>
<dbReference type="EMBL" id="BAABJX010000062">
    <property type="protein sequence ID" value="GAA4849890.1"/>
    <property type="molecule type" value="Genomic_DNA"/>
</dbReference>